<sequence>MSETTPAETVVIAVLTFRRPEDIALALPRLAAQALDAQAAARVLVIDNDPDASAREAVQAAAAESAARVDYVHEPRPGIAAARNRALREAADASLLVFIDDDEVPAAGWLNHLLQTYRDTGAAAVVGPVISEFAAEPGPWIQAGDFFRRRRLPTGTEVDVAATNNLLLDMERIRALDLEFDERFGLSGGSDTLFTRSLAARGGRMVWCDEAVVVDNVPRGRLTRGWVLRRALRSGNSASRVTLELSRDGIHTLAARLRLLGPGTVRLAGGSLRYAVGLLSRSLSHEAKGLRTAARGLGMVSGAFGYVYAEYRRK</sequence>
<evidence type="ECO:0000256" key="1">
    <source>
        <dbReference type="ARBA" id="ARBA00004776"/>
    </source>
</evidence>
<gene>
    <name evidence="6" type="ORF">NCCP1664_11710</name>
</gene>
<keyword evidence="4" id="KW-0808">Transferase</keyword>
<comment type="caution">
    <text evidence="6">The sequence shown here is derived from an EMBL/GenBank/DDBJ whole genome shotgun (WGS) entry which is preliminary data.</text>
</comment>
<reference evidence="6 7" key="1">
    <citation type="submission" date="2019-09" db="EMBL/GenBank/DDBJ databases">
        <title>Arthrobacter zafarii sp. nov., a moderately thermotolerant and halotolerant actinobacterium isolated from Cholistan desert soil of Pakistan.</title>
        <authorList>
            <person name="Amin A."/>
            <person name="Ahmed I."/>
            <person name="Khalid N."/>
            <person name="Schumann P."/>
            <person name="Busse H.J."/>
            <person name="Khan I.U."/>
            <person name="Li S."/>
            <person name="Li W.J."/>
        </authorList>
    </citation>
    <scope>NUCLEOTIDE SEQUENCE [LARGE SCALE GENOMIC DNA]</scope>
    <source>
        <strain evidence="6 7">NCCP-1664</strain>
    </source>
</reference>
<dbReference type="InterPro" id="IPR029044">
    <property type="entry name" value="Nucleotide-diphossugar_trans"/>
</dbReference>
<proteinExistence type="inferred from homology"/>
<dbReference type="PANTHER" id="PTHR43179:SF12">
    <property type="entry name" value="GALACTOFURANOSYLTRANSFERASE GLFT2"/>
    <property type="match status" value="1"/>
</dbReference>
<evidence type="ECO:0000313" key="7">
    <source>
        <dbReference type="Proteomes" id="UP000325307"/>
    </source>
</evidence>
<dbReference type="RefSeq" id="WP_149956294.1">
    <property type="nucleotide sequence ID" value="NZ_BKDJ01000004.1"/>
</dbReference>
<feature type="domain" description="Glycosyltransferase 2-like" evidence="5">
    <location>
        <begin position="12"/>
        <end position="155"/>
    </location>
</feature>
<dbReference type="InterPro" id="IPR001173">
    <property type="entry name" value="Glyco_trans_2-like"/>
</dbReference>
<dbReference type="Proteomes" id="UP000325307">
    <property type="component" value="Unassembled WGS sequence"/>
</dbReference>
<comment type="pathway">
    <text evidence="1">Cell wall biogenesis; cell wall polysaccharide biosynthesis.</text>
</comment>
<evidence type="ECO:0000313" key="6">
    <source>
        <dbReference type="EMBL" id="GER22674.1"/>
    </source>
</evidence>
<dbReference type="AlphaFoldDB" id="A0A5A7NP36"/>
<dbReference type="Pfam" id="PF00535">
    <property type="entry name" value="Glycos_transf_2"/>
    <property type="match status" value="1"/>
</dbReference>
<evidence type="ECO:0000259" key="5">
    <source>
        <dbReference type="Pfam" id="PF00535"/>
    </source>
</evidence>
<dbReference type="Gene3D" id="3.90.550.10">
    <property type="entry name" value="Spore Coat Polysaccharide Biosynthesis Protein SpsA, Chain A"/>
    <property type="match status" value="1"/>
</dbReference>
<dbReference type="GO" id="GO:0016757">
    <property type="term" value="F:glycosyltransferase activity"/>
    <property type="evidence" value="ECO:0007669"/>
    <property type="project" value="UniProtKB-KW"/>
</dbReference>
<keyword evidence="7" id="KW-1185">Reference proteome</keyword>
<dbReference type="CDD" id="cd00761">
    <property type="entry name" value="Glyco_tranf_GTA_type"/>
    <property type="match status" value="1"/>
</dbReference>
<dbReference type="PANTHER" id="PTHR43179">
    <property type="entry name" value="RHAMNOSYLTRANSFERASE WBBL"/>
    <property type="match status" value="1"/>
</dbReference>
<protein>
    <recommendedName>
        <fullName evidence="5">Glycosyltransferase 2-like domain-containing protein</fullName>
    </recommendedName>
</protein>
<evidence type="ECO:0000256" key="2">
    <source>
        <dbReference type="ARBA" id="ARBA00006739"/>
    </source>
</evidence>
<name>A0A5A7NP36_9MICC</name>
<dbReference type="EMBL" id="BKDJ01000004">
    <property type="protein sequence ID" value="GER22674.1"/>
    <property type="molecule type" value="Genomic_DNA"/>
</dbReference>
<dbReference type="SUPFAM" id="SSF53448">
    <property type="entry name" value="Nucleotide-diphospho-sugar transferases"/>
    <property type="match status" value="1"/>
</dbReference>
<accession>A0A5A7NP36</accession>
<comment type="similarity">
    <text evidence="2">Belongs to the glycosyltransferase 2 family.</text>
</comment>
<evidence type="ECO:0000256" key="4">
    <source>
        <dbReference type="ARBA" id="ARBA00022679"/>
    </source>
</evidence>
<keyword evidence="3" id="KW-0328">Glycosyltransferase</keyword>
<dbReference type="OrthoDB" id="3180470at2"/>
<evidence type="ECO:0000256" key="3">
    <source>
        <dbReference type="ARBA" id="ARBA00022676"/>
    </source>
</evidence>
<organism evidence="6 7">
    <name type="scientific">Zafaria cholistanensis</name>
    <dbReference type="NCBI Taxonomy" id="1682741"/>
    <lineage>
        <taxon>Bacteria</taxon>
        <taxon>Bacillati</taxon>
        <taxon>Actinomycetota</taxon>
        <taxon>Actinomycetes</taxon>
        <taxon>Micrococcales</taxon>
        <taxon>Micrococcaceae</taxon>
        <taxon>Zafaria</taxon>
    </lineage>
</organism>